<evidence type="ECO:0000313" key="2">
    <source>
        <dbReference type="Proteomes" id="UP001177260"/>
    </source>
</evidence>
<dbReference type="Proteomes" id="UP001177260">
    <property type="component" value="Unassembled WGS sequence"/>
</dbReference>
<name>A0ACC3BD26_9EURO</name>
<organism evidence="1 2">
    <name type="scientific">Aspergillus melleus</name>
    <dbReference type="NCBI Taxonomy" id="138277"/>
    <lineage>
        <taxon>Eukaryota</taxon>
        <taxon>Fungi</taxon>
        <taxon>Dikarya</taxon>
        <taxon>Ascomycota</taxon>
        <taxon>Pezizomycotina</taxon>
        <taxon>Eurotiomycetes</taxon>
        <taxon>Eurotiomycetidae</taxon>
        <taxon>Eurotiales</taxon>
        <taxon>Aspergillaceae</taxon>
        <taxon>Aspergillus</taxon>
        <taxon>Aspergillus subgen. Circumdati</taxon>
    </lineage>
</organism>
<sequence length="440" mass="47795">MSFIRCRASLAYVLGTIGLVSTFTVMILDGICYAFAKSLPSHITAIESAIVSLSVVSCLALFALILIWVSDIEKGLRRQWKGWRAVTYGIAIVYFSLATGITAGAIAWSAVQSITVAEKSHLTQKQRSLMVARCVIWAISVLSQGLLGGYLLMSMSRRGHRAEWPSSFSQELEILPDNTSVRPSSPSKTPSLVITESQREEERKTSREFQASAQPSASSAASLISNRYSGRTLAQLDSKRSSFELNPLYLSHPEGALIRTKISGGPEEPSQKLQRRHSEVKRSLDSLLLRTSSGRSSPASNLLQPEISRGSAAPTLTLGDESHIHPLFRVASPSPAPTPTPGTVVVASPAAGQIISVKTLNRVRSTNSLRSQSIRSRSPMLERTNPLEDASGQGSVATGDKKQGSHLEPVMPGFIMAADVRRSLTRYEKKYDLHESPHES</sequence>
<reference evidence="1 2" key="1">
    <citation type="journal article" date="2023" name="ACS Omega">
        <title>Identification of the Neoaspergillic Acid Biosynthesis Gene Cluster by Establishing an In Vitro CRISPR-Ribonucleoprotein Genetic System in Aspergillus melleus.</title>
        <authorList>
            <person name="Yuan B."/>
            <person name="Grau M.F."/>
            <person name="Murata R.M."/>
            <person name="Torok T."/>
            <person name="Venkateswaran K."/>
            <person name="Stajich J.E."/>
            <person name="Wang C.C.C."/>
        </authorList>
    </citation>
    <scope>NUCLEOTIDE SEQUENCE [LARGE SCALE GENOMIC DNA]</scope>
    <source>
        <strain evidence="1 2">IMV 1140</strain>
    </source>
</reference>
<comment type="caution">
    <text evidence="1">The sequence shown here is derived from an EMBL/GenBank/DDBJ whole genome shotgun (WGS) entry which is preliminary data.</text>
</comment>
<protein>
    <submittedName>
        <fullName evidence="1">Uncharacterized protein</fullName>
    </submittedName>
</protein>
<dbReference type="EMBL" id="JAOPJF010000008">
    <property type="protein sequence ID" value="KAK1148234.1"/>
    <property type="molecule type" value="Genomic_DNA"/>
</dbReference>
<accession>A0ACC3BD26</accession>
<evidence type="ECO:0000313" key="1">
    <source>
        <dbReference type="EMBL" id="KAK1148234.1"/>
    </source>
</evidence>
<keyword evidence="2" id="KW-1185">Reference proteome</keyword>
<gene>
    <name evidence="1" type="ORF">N8T08_010043</name>
</gene>
<proteinExistence type="predicted"/>